<proteinExistence type="inferred from homology"/>
<evidence type="ECO:0000256" key="3">
    <source>
        <dbReference type="ARBA" id="ARBA00022729"/>
    </source>
</evidence>
<dbReference type="PANTHER" id="PTHR30061:SF50">
    <property type="entry name" value="MALTOSE_MALTODEXTRIN-BINDING PERIPLASMIC PROTEIN"/>
    <property type="match status" value="1"/>
</dbReference>
<feature type="signal peptide" evidence="4">
    <location>
        <begin position="1"/>
        <end position="21"/>
    </location>
</feature>
<dbReference type="PANTHER" id="PTHR30061">
    <property type="entry name" value="MALTOSE-BINDING PERIPLASMIC PROTEIN"/>
    <property type="match status" value="1"/>
</dbReference>
<keyword evidence="3 4" id="KW-0732">Signal</keyword>
<protein>
    <submittedName>
        <fullName evidence="5">ABC transporter substrate-binding protein</fullName>
    </submittedName>
</protein>
<dbReference type="RefSeq" id="WP_036061457.1">
    <property type="nucleotide sequence ID" value="NZ_CP011102.1"/>
</dbReference>
<dbReference type="Gene3D" id="3.40.190.10">
    <property type="entry name" value="Periplasmic binding protein-like II"/>
    <property type="match status" value="2"/>
</dbReference>
<dbReference type="GO" id="GO:0055052">
    <property type="term" value="C:ATP-binding cassette (ABC) transporter complex, substrate-binding subunit-containing"/>
    <property type="evidence" value="ECO:0007669"/>
    <property type="project" value="TreeGrafter"/>
</dbReference>
<evidence type="ECO:0000313" key="6">
    <source>
        <dbReference type="Proteomes" id="UP000223060"/>
    </source>
</evidence>
<comment type="similarity">
    <text evidence="1">Belongs to the bacterial solute-binding protein 1 family.</text>
</comment>
<dbReference type="KEGG" id="lwi:UE46_14555"/>
<name>A0A1S7FXJ7_9LIST</name>
<reference evidence="6" key="1">
    <citation type="submission" date="2015-03" db="EMBL/GenBank/DDBJ databases">
        <authorList>
            <person name="Ferrari E."/>
            <person name="Walter M.C."/>
            <person name="Huptas C."/>
            <person name="Scherer S."/>
            <person name="Mueller-Herbst S."/>
        </authorList>
    </citation>
    <scope>NUCLEOTIDE SEQUENCE [LARGE SCALE GENOMIC DNA]</scope>
    <source>
        <strain evidence="6">LWP01</strain>
    </source>
</reference>
<gene>
    <name evidence="5" type="ORF">UE46_14555</name>
</gene>
<dbReference type="AlphaFoldDB" id="A0A1S7FXJ7"/>
<accession>A0A1S7FXJ7</accession>
<evidence type="ECO:0000256" key="4">
    <source>
        <dbReference type="SAM" id="SignalP"/>
    </source>
</evidence>
<keyword evidence="6" id="KW-1185">Reference proteome</keyword>
<organism evidence="5 6">
    <name type="scientific">Listeria weihenstephanensis</name>
    <dbReference type="NCBI Taxonomy" id="1006155"/>
    <lineage>
        <taxon>Bacteria</taxon>
        <taxon>Bacillati</taxon>
        <taxon>Bacillota</taxon>
        <taxon>Bacilli</taxon>
        <taxon>Bacillales</taxon>
        <taxon>Listeriaceae</taxon>
        <taxon>Listeria</taxon>
    </lineage>
</organism>
<dbReference type="GO" id="GO:1901982">
    <property type="term" value="F:maltose binding"/>
    <property type="evidence" value="ECO:0007669"/>
    <property type="project" value="TreeGrafter"/>
</dbReference>
<evidence type="ECO:0000256" key="1">
    <source>
        <dbReference type="ARBA" id="ARBA00008520"/>
    </source>
</evidence>
<evidence type="ECO:0000313" key="5">
    <source>
        <dbReference type="EMBL" id="AQY52119.1"/>
    </source>
</evidence>
<dbReference type="SUPFAM" id="SSF53850">
    <property type="entry name" value="Periplasmic binding protein-like II"/>
    <property type="match status" value="1"/>
</dbReference>
<dbReference type="Proteomes" id="UP000223060">
    <property type="component" value="Chromosome"/>
</dbReference>
<dbReference type="CDD" id="cd14747">
    <property type="entry name" value="PBP2_MalE"/>
    <property type="match status" value="1"/>
</dbReference>
<dbReference type="Pfam" id="PF01547">
    <property type="entry name" value="SBP_bac_1"/>
    <property type="match status" value="1"/>
</dbReference>
<dbReference type="EMBL" id="CP011102">
    <property type="protein sequence ID" value="AQY52119.1"/>
    <property type="molecule type" value="Genomic_DNA"/>
</dbReference>
<dbReference type="GO" id="GO:0042956">
    <property type="term" value="P:maltodextrin transmembrane transport"/>
    <property type="evidence" value="ECO:0007669"/>
    <property type="project" value="TreeGrafter"/>
</dbReference>
<dbReference type="InterPro" id="IPR006059">
    <property type="entry name" value="SBP"/>
</dbReference>
<dbReference type="GO" id="GO:0015768">
    <property type="term" value="P:maltose transport"/>
    <property type="evidence" value="ECO:0007669"/>
    <property type="project" value="TreeGrafter"/>
</dbReference>
<evidence type="ECO:0000256" key="2">
    <source>
        <dbReference type="ARBA" id="ARBA00022448"/>
    </source>
</evidence>
<dbReference type="PROSITE" id="PS51257">
    <property type="entry name" value="PROKAR_LIPOPROTEIN"/>
    <property type="match status" value="1"/>
</dbReference>
<keyword evidence="2" id="KW-0813">Transport</keyword>
<sequence>MKKKWSILLLTMVLTLGVALAGCGNSDDAADTKVLNVWAMGDEAKQLPKLAKEFEKDTGIKVKVQAIPWANAHDKLLTAVASKSGPDVVQMGTTWMPEFVAAGALEDLDSYTDKYAELEGKNFFDGSAKTTKFDDKTYAVPWYADTRVLFYRTDILKKAGYDHAPKTWDELSEVAKKLSDRGDDMYGLNIDGKEQSLGFMFGRQNGSPLFDDANKPVFNKKPFVDSVSYLNSFFQNGSAPKAELGLDVAQTFGGDAIIPMFISGPWMVKAVKDTVPDIDGKWATAVLPAKENNTSSLGGANLAVFKYGKNKDDAGKFLQFMSKPETQLKWMELTNSLPTVQKSWENETLKDDPFYKIFGEQMANAEPMPLIPEFEEIAQAYMKNFEQIYRGGADVQDQMDNFNKEVNTILKNN</sequence>
<feature type="chain" id="PRO_5038580076" evidence="4">
    <location>
        <begin position="22"/>
        <end position="413"/>
    </location>
</feature>